<dbReference type="STRING" id="565045.NOR51B_1418"/>
<evidence type="ECO:0008006" key="3">
    <source>
        <dbReference type="Google" id="ProtNLM"/>
    </source>
</evidence>
<keyword evidence="2" id="KW-1185">Reference proteome</keyword>
<dbReference type="EMBL" id="DS999411">
    <property type="protein sequence ID" value="EED35472.1"/>
    <property type="molecule type" value="Genomic_DNA"/>
</dbReference>
<dbReference type="HOGENOM" id="CLU_2012465_0_0_6"/>
<name>B8KST5_9GAMM</name>
<accession>B8KST5</accession>
<protein>
    <recommendedName>
        <fullName evidence="3">PilZ domain-containing protein</fullName>
    </recommendedName>
</protein>
<proteinExistence type="predicted"/>
<sequence length="123" mass="13348">MAPGLEPITVHDWPQTPRAYVQILAPAHDGSEPAIIAIGSVNTIASRELRVTLDQPVKTGSIHELGIELPGEAAPIILSCEVTSRHREANGDWQVRLMVLNASDTDLAIWDRFIALHAAAQNE</sequence>
<evidence type="ECO:0000313" key="1">
    <source>
        <dbReference type="EMBL" id="EED35472.1"/>
    </source>
</evidence>
<reference evidence="2" key="1">
    <citation type="journal article" date="2013" name="BMC Microbiol.">
        <title>Taxonomy and evolution of bacteriochlorophyll a-containing members of the OM60/NOR5 clade of marine gammaproteobacteria: description of Luminiphilus syltensis gen. nov., sp. nov., reclassification of Haliea rubra as Pseudohaliea rubra gen. nov., comb. nov., and emendation of Chromatocurvus halotolerans.</title>
        <authorList>
            <person name="Spring S."/>
            <person name="Riedel T."/>
            <person name="Sproer C."/>
            <person name="Yan S."/>
            <person name="Harder J."/>
            <person name="Fuchs B.M."/>
        </authorList>
    </citation>
    <scope>NUCLEOTIDE SEQUENCE [LARGE SCALE GENOMIC DNA]</scope>
    <source>
        <strain evidence="2">NOR51-B</strain>
    </source>
</reference>
<gene>
    <name evidence="1" type="ORF">NOR51B_1418</name>
</gene>
<dbReference type="RefSeq" id="WP_009020218.1">
    <property type="nucleotide sequence ID" value="NZ_DS999411.1"/>
</dbReference>
<dbReference type="Proteomes" id="UP000004699">
    <property type="component" value="Unassembled WGS sequence"/>
</dbReference>
<dbReference type="AlphaFoldDB" id="B8KST5"/>
<evidence type="ECO:0000313" key="2">
    <source>
        <dbReference type="Proteomes" id="UP000004699"/>
    </source>
</evidence>
<organism evidence="1 2">
    <name type="scientific">Luminiphilus syltensis NOR5-1B</name>
    <dbReference type="NCBI Taxonomy" id="565045"/>
    <lineage>
        <taxon>Bacteria</taxon>
        <taxon>Pseudomonadati</taxon>
        <taxon>Pseudomonadota</taxon>
        <taxon>Gammaproteobacteria</taxon>
        <taxon>Cellvibrionales</taxon>
        <taxon>Halieaceae</taxon>
        <taxon>Luminiphilus</taxon>
    </lineage>
</organism>